<keyword evidence="4" id="KW-1185">Reference proteome</keyword>
<feature type="domain" description="GmrSD restriction endonucleases N-terminal" evidence="1">
    <location>
        <begin position="12"/>
        <end position="275"/>
    </location>
</feature>
<comment type="caution">
    <text evidence="3">The sequence shown here is derived from an EMBL/GenBank/DDBJ whole genome shotgun (WGS) entry which is preliminary data.</text>
</comment>
<gene>
    <name evidence="3" type="ORF">ACFQDD_10790</name>
</gene>
<evidence type="ECO:0000259" key="1">
    <source>
        <dbReference type="Pfam" id="PF03235"/>
    </source>
</evidence>
<sequence length="599" mass="70106">MYDQRVTIAEAVREIQQENYLLPAIQREIVWKRDQITDLFDSVLQGYPIGTFLYWDIEDRNRDQYTMYGFIQDYITTTKYINTNAQTRNSQVVPDGSGDLKLVLDGQQRLSSFYIGLKGTYTYKQPYKWYRNESAWNKSRLYLNITSDPNEELEEGGDRTTRYEFQFLPVDDYDGRVVSRGDDLWLRTGTILNHPTHEEQEDLIHEIQNEHVDAENVTRRRHVGSNVRALWRGIHDKSYITYFEEKEQDIDRVLEIFIRTNDGGTQLQKSDLLLSIAQANWTEYNAREELTSFVDHLNTQLPATNSYGKDFLLKSCLVLSDLPVRYRVGQFNRENVSKIEDEWPEIKRAIETAATLINHFGINEKTLTSRNAVIPVAYYFKRTGLTVDKLRRSDEDYYQTKQDIKKWLITSLLNGTFTGNADTVLRTVREVLQGTDGEEFPLEELNEEVRELNKVVGFTEDVADNVLEYTKGSKRTFLALSLLYPENDWGSVKPHQDHIFPSSQLQESALRDNKFSEETIQTFTEERDKLANLQLLTEGENTAKQDAPFEEWVTDQNEGFYDRHFIPTDPEYHKLENFDKFVEERRKRIKAHLTSVLGE</sequence>
<dbReference type="Proteomes" id="UP001596274">
    <property type="component" value="Unassembled WGS sequence"/>
</dbReference>
<dbReference type="Pfam" id="PF07510">
    <property type="entry name" value="GmrSD_C"/>
    <property type="match status" value="1"/>
</dbReference>
<protein>
    <submittedName>
        <fullName evidence="3">DUF262 domain-containing protein</fullName>
    </submittedName>
</protein>
<reference evidence="3 4" key="1">
    <citation type="journal article" date="2019" name="Int. J. Syst. Evol. Microbiol.">
        <title>The Global Catalogue of Microorganisms (GCM) 10K type strain sequencing project: providing services to taxonomists for standard genome sequencing and annotation.</title>
        <authorList>
            <consortium name="The Broad Institute Genomics Platform"/>
            <consortium name="The Broad Institute Genome Sequencing Center for Infectious Disease"/>
            <person name="Wu L."/>
            <person name="Ma J."/>
        </authorList>
    </citation>
    <scope>NUCLEOTIDE SEQUENCE [LARGE SCALE GENOMIC DNA]</scope>
    <source>
        <strain evidence="3 4">PJ61</strain>
    </source>
</reference>
<evidence type="ECO:0000259" key="2">
    <source>
        <dbReference type="Pfam" id="PF07510"/>
    </source>
</evidence>
<dbReference type="Pfam" id="PF03235">
    <property type="entry name" value="GmrSD_N"/>
    <property type="match status" value="1"/>
</dbReference>
<dbReference type="AlphaFoldDB" id="A0ABD5T5N1"/>
<proteinExistence type="predicted"/>
<dbReference type="PANTHER" id="PTHR37292:SF2">
    <property type="entry name" value="DUF262 DOMAIN-CONTAINING PROTEIN"/>
    <property type="match status" value="1"/>
</dbReference>
<feature type="domain" description="GmrSD restriction endonucleases C-terminal" evidence="2">
    <location>
        <begin position="460"/>
        <end position="579"/>
    </location>
</feature>
<dbReference type="EMBL" id="JBHSWT010000596">
    <property type="protein sequence ID" value="MFC6771995.1"/>
    <property type="molecule type" value="Genomic_DNA"/>
</dbReference>
<dbReference type="PANTHER" id="PTHR37292">
    <property type="entry name" value="VNG6097C"/>
    <property type="match status" value="1"/>
</dbReference>
<name>A0ABD5T5N1_9EURY</name>
<evidence type="ECO:0000313" key="3">
    <source>
        <dbReference type="EMBL" id="MFC6771995.1"/>
    </source>
</evidence>
<dbReference type="InterPro" id="IPR004919">
    <property type="entry name" value="GmrSD_N"/>
</dbReference>
<accession>A0ABD5T5N1</accession>
<evidence type="ECO:0000313" key="4">
    <source>
        <dbReference type="Proteomes" id="UP001596274"/>
    </source>
</evidence>
<dbReference type="InterPro" id="IPR011089">
    <property type="entry name" value="GmrSD_C"/>
</dbReference>
<organism evidence="3 4">
    <name type="scientific">Halorubrum pallidum</name>
    <dbReference type="NCBI Taxonomy" id="1526114"/>
    <lineage>
        <taxon>Archaea</taxon>
        <taxon>Methanobacteriati</taxon>
        <taxon>Methanobacteriota</taxon>
        <taxon>Stenosarchaea group</taxon>
        <taxon>Halobacteria</taxon>
        <taxon>Halobacteriales</taxon>
        <taxon>Haloferacaceae</taxon>
        <taxon>Halorubrum</taxon>
    </lineage>
</organism>